<feature type="domain" description="ABC transmembrane type-1" evidence="8">
    <location>
        <begin position="100"/>
        <end position="501"/>
    </location>
</feature>
<dbReference type="RefSeq" id="WP_158061162.1">
    <property type="nucleotide sequence ID" value="NZ_CP044427.1"/>
</dbReference>
<evidence type="ECO:0000256" key="2">
    <source>
        <dbReference type="ARBA" id="ARBA00022448"/>
    </source>
</evidence>
<keyword evidence="4 7" id="KW-0812">Transmembrane</keyword>
<comment type="subcellular location">
    <subcellularLocation>
        <location evidence="1 7">Cell membrane</location>
        <topology evidence="1 7">Multi-pass membrane protein</topology>
    </subcellularLocation>
</comment>
<evidence type="ECO:0000259" key="8">
    <source>
        <dbReference type="PROSITE" id="PS50928"/>
    </source>
</evidence>
<dbReference type="InterPro" id="IPR000515">
    <property type="entry name" value="MetI-like"/>
</dbReference>
<feature type="transmembrane region" description="Helical" evidence="7">
    <location>
        <begin position="174"/>
        <end position="194"/>
    </location>
</feature>
<gene>
    <name evidence="9" type="ORF">FY030_08695</name>
</gene>
<feature type="transmembrane region" description="Helical" evidence="7">
    <location>
        <begin position="313"/>
        <end position="331"/>
    </location>
</feature>
<dbReference type="PROSITE" id="PS50928">
    <property type="entry name" value="ABC_TM1"/>
    <property type="match status" value="1"/>
</dbReference>
<keyword evidence="2 7" id="KW-0813">Transport</keyword>
<feature type="transmembrane region" description="Helical" evidence="7">
    <location>
        <begin position="433"/>
        <end position="460"/>
    </location>
</feature>
<evidence type="ECO:0000313" key="9">
    <source>
        <dbReference type="EMBL" id="QFG68776.1"/>
    </source>
</evidence>
<dbReference type="PANTHER" id="PTHR43163:SF6">
    <property type="entry name" value="DIPEPTIDE TRANSPORT SYSTEM PERMEASE PROTEIN DPPB-RELATED"/>
    <property type="match status" value="1"/>
</dbReference>
<dbReference type="SUPFAM" id="SSF161098">
    <property type="entry name" value="MetI-like"/>
    <property type="match status" value="1"/>
</dbReference>
<keyword evidence="5 7" id="KW-1133">Transmembrane helix</keyword>
<protein>
    <submittedName>
        <fullName evidence="9">ABC transporter permease</fullName>
    </submittedName>
</protein>
<keyword evidence="6 7" id="KW-0472">Membrane</keyword>
<dbReference type="InterPro" id="IPR035906">
    <property type="entry name" value="MetI-like_sf"/>
</dbReference>
<evidence type="ECO:0000256" key="6">
    <source>
        <dbReference type="ARBA" id="ARBA00023136"/>
    </source>
</evidence>
<dbReference type="EMBL" id="CP044427">
    <property type="protein sequence ID" value="QFG68776.1"/>
    <property type="molecule type" value="Genomic_DNA"/>
</dbReference>
<dbReference type="KEGG" id="serw:FY030_08695"/>
<dbReference type="Pfam" id="PF00528">
    <property type="entry name" value="BPD_transp_1"/>
    <property type="match status" value="1"/>
</dbReference>
<feature type="transmembrane region" description="Helical" evidence="7">
    <location>
        <begin position="285"/>
        <end position="306"/>
    </location>
</feature>
<accession>A0A5J6V6M0</accession>
<dbReference type="GO" id="GO:0055085">
    <property type="term" value="P:transmembrane transport"/>
    <property type="evidence" value="ECO:0007669"/>
    <property type="project" value="InterPro"/>
</dbReference>
<evidence type="ECO:0000256" key="1">
    <source>
        <dbReference type="ARBA" id="ARBA00004651"/>
    </source>
</evidence>
<feature type="transmembrane region" description="Helical" evidence="7">
    <location>
        <begin position="480"/>
        <end position="504"/>
    </location>
</feature>
<evidence type="ECO:0000256" key="4">
    <source>
        <dbReference type="ARBA" id="ARBA00022692"/>
    </source>
</evidence>
<dbReference type="PANTHER" id="PTHR43163">
    <property type="entry name" value="DIPEPTIDE TRANSPORT SYSTEM PERMEASE PROTEIN DPPB-RELATED"/>
    <property type="match status" value="1"/>
</dbReference>
<feature type="transmembrane region" description="Helical" evidence="7">
    <location>
        <begin position="201"/>
        <end position="218"/>
    </location>
</feature>
<keyword evidence="3" id="KW-1003">Cell membrane</keyword>
<proteinExistence type="inferred from homology"/>
<feature type="transmembrane region" description="Helical" evidence="7">
    <location>
        <begin position="136"/>
        <end position="154"/>
    </location>
</feature>
<dbReference type="OrthoDB" id="5169641at2"/>
<dbReference type="Gene3D" id="1.10.3720.10">
    <property type="entry name" value="MetI-like"/>
    <property type="match status" value="1"/>
</dbReference>
<evidence type="ECO:0000313" key="10">
    <source>
        <dbReference type="Proteomes" id="UP000326546"/>
    </source>
</evidence>
<feature type="transmembrane region" description="Helical" evidence="7">
    <location>
        <begin position="230"/>
        <end position="250"/>
    </location>
</feature>
<name>A0A5J6V6M0_9MICO</name>
<reference evidence="9 10" key="1">
    <citation type="submission" date="2019-09" db="EMBL/GenBank/DDBJ databases">
        <title>Serinicoccus pratensis sp. nov., isolated from meadow soil.</title>
        <authorList>
            <person name="Zhang W."/>
        </authorList>
    </citation>
    <scope>NUCLEOTIDE SEQUENCE [LARGE SCALE GENOMIC DNA]</scope>
    <source>
        <strain evidence="9 10">W204</strain>
    </source>
</reference>
<dbReference type="CDD" id="cd06261">
    <property type="entry name" value="TM_PBP2"/>
    <property type="match status" value="2"/>
</dbReference>
<comment type="similarity">
    <text evidence="7">Belongs to the binding-protein-dependent transport system permease family.</text>
</comment>
<keyword evidence="10" id="KW-1185">Reference proteome</keyword>
<dbReference type="Proteomes" id="UP000326546">
    <property type="component" value="Chromosome"/>
</dbReference>
<feature type="transmembrane region" description="Helical" evidence="7">
    <location>
        <begin position="371"/>
        <end position="393"/>
    </location>
</feature>
<organism evidence="9 10">
    <name type="scientific">Ornithinimicrobium pratense</name>
    <dbReference type="NCBI Taxonomy" id="2593973"/>
    <lineage>
        <taxon>Bacteria</taxon>
        <taxon>Bacillati</taxon>
        <taxon>Actinomycetota</taxon>
        <taxon>Actinomycetes</taxon>
        <taxon>Micrococcales</taxon>
        <taxon>Ornithinimicrobiaceae</taxon>
        <taxon>Ornithinimicrobium</taxon>
    </lineage>
</organism>
<evidence type="ECO:0000256" key="5">
    <source>
        <dbReference type="ARBA" id="ARBA00022989"/>
    </source>
</evidence>
<feature type="transmembrane region" description="Helical" evidence="7">
    <location>
        <begin position="9"/>
        <end position="28"/>
    </location>
</feature>
<dbReference type="AlphaFoldDB" id="A0A5J6V6M0"/>
<dbReference type="GO" id="GO:0005886">
    <property type="term" value="C:plasma membrane"/>
    <property type="evidence" value="ECO:0007669"/>
    <property type="project" value="UniProtKB-SubCell"/>
</dbReference>
<evidence type="ECO:0000256" key="3">
    <source>
        <dbReference type="ARBA" id="ARBA00022475"/>
    </source>
</evidence>
<evidence type="ECO:0000256" key="7">
    <source>
        <dbReference type="RuleBase" id="RU363032"/>
    </source>
</evidence>
<sequence>MLQFILRRIGISALVMLVASALLYFLTINSGDPLEELWESNADNRQQLIDARIANMNLDMPWWQRYLTWLGGAGRCLLLDCDRGLTRDGANVNTMLVDAAGASLRLVTIATFLAIIIGVTLGILSAIRQYSGFDYAVTFTAFLFYSLPVFWAAVLLKEYGAIRFNRWMGDPTMSLVTIIVIAMVLGIILAAVLGGGLRRQVITFLATALVIGGVVGYFDAVNWWHRPALGLPLVIVGGLAALAFMLVMTVGLANRRILYAGLVVVGLGVVSYFATQPLLDDPANWFVVLGLALLAAAVGAAVGWFMGGYERRVGMTVGAGTAVGMAFLIFMDHLLSAWSGFLARTPGRQIATIGERRLDPGRVELAFYENIYNWGIQLILPTIVLTVISIAAYSRYTRASMLETINQDYIRTARSKGLSDRVVYTKHALRNALIPITTIVAFDFAGLLGGAVITETIFGWRGLGAMFAAGLNNVDPNPVMAYFLVAGGAAVIMNMVADIAYAFLDPRIRR</sequence>
<feature type="transmembrane region" description="Helical" evidence="7">
    <location>
        <begin position="257"/>
        <end position="279"/>
    </location>
</feature>
<feature type="transmembrane region" description="Helical" evidence="7">
    <location>
        <begin position="102"/>
        <end position="124"/>
    </location>
</feature>